<feature type="domain" description="Cyclophilin-like" evidence="3">
    <location>
        <begin position="78"/>
        <end position="186"/>
    </location>
</feature>
<dbReference type="InterPro" id="IPR041183">
    <property type="entry name" value="Cyclophilin-like"/>
</dbReference>
<evidence type="ECO:0000313" key="5">
    <source>
        <dbReference type="Proteomes" id="UP000076038"/>
    </source>
</evidence>
<dbReference type="Proteomes" id="UP000076038">
    <property type="component" value="Chromosome"/>
</dbReference>
<dbReference type="EMBL" id="CP015220">
    <property type="protein sequence ID" value="AMY25888.1"/>
    <property type="molecule type" value="Genomic_DNA"/>
</dbReference>
<feature type="chain" id="PRO_5038740719" description="Cyclophilin-like domain-containing protein" evidence="2">
    <location>
        <begin position="25"/>
        <end position="190"/>
    </location>
</feature>
<dbReference type="OrthoDB" id="5298378at2"/>
<dbReference type="AlphaFoldDB" id="A0A143QT15"/>
<reference evidence="4 5" key="1">
    <citation type="journal article" date="2016" name="Genome Announc.">
        <title>Complete Genome and Plasmid Sequences for Rhodococcus fascians D188 and Draft Sequences for Rhodococcus Isolates PBTS 1 and PBTS 2.</title>
        <authorList>
            <person name="Stamler R.A."/>
            <person name="Vereecke D."/>
            <person name="Zhang Y."/>
            <person name="Schilkey F."/>
            <person name="Devitt N."/>
            <person name="Randall J.J."/>
        </authorList>
    </citation>
    <scope>NUCLEOTIDE SEQUENCE [LARGE SCALE GENOMIC DNA]</scope>
    <source>
        <strain evidence="4 5">PBTS2</strain>
    </source>
</reference>
<keyword evidence="5" id="KW-1185">Reference proteome</keyword>
<reference evidence="5" key="2">
    <citation type="submission" date="2016-04" db="EMBL/GenBank/DDBJ databases">
        <title>Complete Genome and Plasmid Sequences for Rhodococcus fascians D188 and Draft Sequences for Rhodococcus spp. Isolates PBTS 1 and PBTS 2.</title>
        <authorList>
            <person name="Stamer R."/>
            <person name="Vereecke D."/>
            <person name="Zhang Y."/>
            <person name="Schilkey F."/>
            <person name="Devitt N."/>
            <person name="Randall J."/>
        </authorList>
    </citation>
    <scope>NUCLEOTIDE SEQUENCE [LARGE SCALE GENOMIC DNA]</scope>
    <source>
        <strain evidence="5">PBTS2</strain>
    </source>
</reference>
<name>A0A143QT15_RHOFA</name>
<evidence type="ECO:0000313" key="4">
    <source>
        <dbReference type="EMBL" id="AMY25888.1"/>
    </source>
</evidence>
<accession>A0A143QT15</accession>
<feature type="signal peptide" evidence="2">
    <location>
        <begin position="1"/>
        <end position="24"/>
    </location>
</feature>
<dbReference type="PROSITE" id="PS51257">
    <property type="entry name" value="PROKAR_LIPOPROTEIN"/>
    <property type="match status" value="1"/>
</dbReference>
<feature type="region of interest" description="Disordered" evidence="1">
    <location>
        <begin position="109"/>
        <end position="135"/>
    </location>
</feature>
<proteinExistence type="predicted"/>
<dbReference type="Pfam" id="PF18050">
    <property type="entry name" value="Cyclophil_like2"/>
    <property type="match status" value="1"/>
</dbReference>
<organism evidence="4 5">
    <name type="scientific">Rhodococcoides fascians</name>
    <name type="common">Rhodococcus fascians</name>
    <dbReference type="NCBI Taxonomy" id="1828"/>
    <lineage>
        <taxon>Bacteria</taxon>
        <taxon>Bacillati</taxon>
        <taxon>Actinomycetota</taxon>
        <taxon>Actinomycetes</taxon>
        <taxon>Mycobacteriales</taxon>
        <taxon>Nocardiaceae</taxon>
        <taxon>Rhodococcoides</taxon>
    </lineage>
</organism>
<evidence type="ECO:0000256" key="1">
    <source>
        <dbReference type="SAM" id="MobiDB-lite"/>
    </source>
</evidence>
<gene>
    <name evidence="4" type="ORF">A3Q41_04619</name>
</gene>
<evidence type="ECO:0000259" key="3">
    <source>
        <dbReference type="Pfam" id="PF18050"/>
    </source>
</evidence>
<dbReference type="RefSeq" id="WP_048318544.1">
    <property type="nucleotide sequence ID" value="NZ_CP015220.1"/>
</dbReference>
<evidence type="ECO:0000256" key="2">
    <source>
        <dbReference type="SAM" id="SignalP"/>
    </source>
</evidence>
<dbReference type="SUPFAM" id="SSF50891">
    <property type="entry name" value="Cyclophilin-like"/>
    <property type="match status" value="1"/>
</dbReference>
<dbReference type="GeneID" id="93554854"/>
<dbReference type="PATRIC" id="fig|1653479.3.peg.4676"/>
<protein>
    <recommendedName>
        <fullName evidence="3">Cyclophilin-like domain-containing protein</fullName>
    </recommendedName>
</protein>
<dbReference type="Gene3D" id="2.40.100.20">
    <property type="match status" value="1"/>
</dbReference>
<sequence>MTASAVRSRVFSGLVAASSVLALAACSAGTASESTAERSSSTSASVTIPNVTSASVPATVDAANEQVENGEAMQIDFQVGERIVVGTLNYTAASRDLVAQLPLTLNLSDHGSVEKTGPLPAELSTDGAPGSADPNPGDIGYYAPGNDFVLYYGDQSEFPGIVILGSMDETGSDTVGSIDGDVTVTVSRSE</sequence>
<dbReference type="KEGG" id="rhs:A3Q41_04619"/>
<dbReference type="InterPro" id="IPR029000">
    <property type="entry name" value="Cyclophilin-like_dom_sf"/>
</dbReference>
<keyword evidence="2" id="KW-0732">Signal</keyword>